<gene>
    <name evidence="2" type="ORF">DPMN_153594</name>
</gene>
<feature type="compositionally biased region" description="Basic and acidic residues" evidence="1">
    <location>
        <begin position="143"/>
        <end position="158"/>
    </location>
</feature>
<keyword evidence="3" id="KW-1185">Reference proteome</keyword>
<dbReference type="EMBL" id="JAIWYP010000007">
    <property type="protein sequence ID" value="KAH3799970.1"/>
    <property type="molecule type" value="Genomic_DNA"/>
</dbReference>
<feature type="region of interest" description="Disordered" evidence="1">
    <location>
        <begin position="97"/>
        <end position="178"/>
    </location>
</feature>
<evidence type="ECO:0000313" key="3">
    <source>
        <dbReference type="Proteomes" id="UP000828390"/>
    </source>
</evidence>
<sequence length="202" mass="23043">MNVEQLKKKVEKRQDQELKEMFNIVNEAVILVEKIAITVEVKKEIDVDEASLTAEDLNVKEDQDEKCNFSYSINTSDNKEDDGIDDSRPCKEKKRAKLFTLSKSPNSNKSVPKAFVEDDKAWASNEESDEDEKVQDTNDEGDQEHLTMKDKNVGKTNDDEQPGPSDGNKEQVKKGSSRQIRKLEALLQVMNKQLIGITYFRT</sequence>
<dbReference type="AlphaFoldDB" id="A0A9D4J675"/>
<dbReference type="Proteomes" id="UP000828390">
    <property type="component" value="Unassembled WGS sequence"/>
</dbReference>
<organism evidence="2 3">
    <name type="scientific">Dreissena polymorpha</name>
    <name type="common">Zebra mussel</name>
    <name type="synonym">Mytilus polymorpha</name>
    <dbReference type="NCBI Taxonomy" id="45954"/>
    <lineage>
        <taxon>Eukaryota</taxon>
        <taxon>Metazoa</taxon>
        <taxon>Spiralia</taxon>
        <taxon>Lophotrochozoa</taxon>
        <taxon>Mollusca</taxon>
        <taxon>Bivalvia</taxon>
        <taxon>Autobranchia</taxon>
        <taxon>Heteroconchia</taxon>
        <taxon>Euheterodonta</taxon>
        <taxon>Imparidentia</taxon>
        <taxon>Neoheterodontei</taxon>
        <taxon>Myida</taxon>
        <taxon>Dreissenoidea</taxon>
        <taxon>Dreissenidae</taxon>
        <taxon>Dreissena</taxon>
    </lineage>
</organism>
<protein>
    <submittedName>
        <fullName evidence="2">Uncharacterized protein</fullName>
    </submittedName>
</protein>
<proteinExistence type="predicted"/>
<name>A0A9D4J675_DREPO</name>
<comment type="caution">
    <text evidence="2">The sequence shown here is derived from an EMBL/GenBank/DDBJ whole genome shotgun (WGS) entry which is preliminary data.</text>
</comment>
<feature type="compositionally biased region" description="Low complexity" evidence="1">
    <location>
        <begin position="102"/>
        <end position="113"/>
    </location>
</feature>
<reference evidence="2" key="1">
    <citation type="journal article" date="2019" name="bioRxiv">
        <title>The Genome of the Zebra Mussel, Dreissena polymorpha: A Resource for Invasive Species Research.</title>
        <authorList>
            <person name="McCartney M.A."/>
            <person name="Auch B."/>
            <person name="Kono T."/>
            <person name="Mallez S."/>
            <person name="Zhang Y."/>
            <person name="Obille A."/>
            <person name="Becker A."/>
            <person name="Abrahante J.E."/>
            <person name="Garbe J."/>
            <person name="Badalamenti J.P."/>
            <person name="Herman A."/>
            <person name="Mangelson H."/>
            <person name="Liachko I."/>
            <person name="Sullivan S."/>
            <person name="Sone E.D."/>
            <person name="Koren S."/>
            <person name="Silverstein K.A.T."/>
            <person name="Beckman K.B."/>
            <person name="Gohl D.M."/>
        </authorList>
    </citation>
    <scope>NUCLEOTIDE SEQUENCE</scope>
    <source>
        <strain evidence="2">Duluth1</strain>
        <tissue evidence="2">Whole animal</tissue>
    </source>
</reference>
<accession>A0A9D4J675</accession>
<feature type="region of interest" description="Disordered" evidence="1">
    <location>
        <begin position="70"/>
        <end position="89"/>
    </location>
</feature>
<evidence type="ECO:0000256" key="1">
    <source>
        <dbReference type="SAM" id="MobiDB-lite"/>
    </source>
</evidence>
<reference evidence="2" key="2">
    <citation type="submission" date="2020-11" db="EMBL/GenBank/DDBJ databases">
        <authorList>
            <person name="McCartney M.A."/>
            <person name="Auch B."/>
            <person name="Kono T."/>
            <person name="Mallez S."/>
            <person name="Becker A."/>
            <person name="Gohl D.M."/>
            <person name="Silverstein K.A.T."/>
            <person name="Koren S."/>
            <person name="Bechman K.B."/>
            <person name="Herman A."/>
            <person name="Abrahante J.E."/>
            <person name="Garbe J."/>
        </authorList>
    </citation>
    <scope>NUCLEOTIDE SEQUENCE</scope>
    <source>
        <strain evidence="2">Duluth1</strain>
        <tissue evidence="2">Whole animal</tissue>
    </source>
</reference>
<evidence type="ECO:0000313" key="2">
    <source>
        <dbReference type="EMBL" id="KAH3799970.1"/>
    </source>
</evidence>
<feature type="compositionally biased region" description="Acidic residues" evidence="1">
    <location>
        <begin position="126"/>
        <end position="142"/>
    </location>
</feature>